<keyword evidence="6 10" id="KW-1133">Transmembrane helix</keyword>
<comment type="function">
    <text evidence="9">Scaffold protein that participates in the c-ring assembly of mitochondrial ATP synthase (F(1)F(0) ATP synthase or complex V) by facilitating the membrane insertion and oligomer formation of the subunit c/ATP5MC3. Participates in the incorporation of the c-ring into vestigial complexes. Additionally influences the incorporation of subunits MT-ATP6, MT-ATP8, ATP5MJ, and ATP5MK in the ATP synthase.</text>
</comment>
<protein>
    <recommendedName>
        <fullName evidence="3">Transmembrane protein 242</fullName>
    </recommendedName>
</protein>
<keyword evidence="8 10" id="KW-0472">Membrane</keyword>
<dbReference type="OMA" id="AFNKGLM"/>
<evidence type="ECO:0000256" key="10">
    <source>
        <dbReference type="SAM" id="Phobius"/>
    </source>
</evidence>
<evidence type="ECO:0000256" key="4">
    <source>
        <dbReference type="ARBA" id="ARBA00022692"/>
    </source>
</evidence>
<dbReference type="AlphaFoldDB" id="A0A915ITU2"/>
<keyword evidence="5" id="KW-0999">Mitochondrion inner membrane</keyword>
<dbReference type="GO" id="GO:0005743">
    <property type="term" value="C:mitochondrial inner membrane"/>
    <property type="evidence" value="ECO:0007669"/>
    <property type="project" value="UniProtKB-SubCell"/>
</dbReference>
<evidence type="ECO:0000313" key="12">
    <source>
        <dbReference type="WBParaSite" id="nRc.2.0.1.t17614-RA"/>
    </source>
</evidence>
<keyword evidence="11" id="KW-1185">Reference proteome</keyword>
<evidence type="ECO:0000256" key="3">
    <source>
        <dbReference type="ARBA" id="ARBA00013934"/>
    </source>
</evidence>
<feature type="transmembrane region" description="Helical" evidence="10">
    <location>
        <begin position="74"/>
        <end position="107"/>
    </location>
</feature>
<dbReference type="InterPro" id="IPR009792">
    <property type="entry name" value="TMEM242"/>
</dbReference>
<evidence type="ECO:0000313" key="11">
    <source>
        <dbReference type="Proteomes" id="UP000887565"/>
    </source>
</evidence>
<evidence type="ECO:0000256" key="1">
    <source>
        <dbReference type="ARBA" id="ARBA00004448"/>
    </source>
</evidence>
<dbReference type="PANTHER" id="PTHR13141">
    <property type="entry name" value="TRANSMEMBRANE PROTEIN 242"/>
    <property type="match status" value="1"/>
</dbReference>
<accession>A0A915ITU2</accession>
<dbReference type="PANTHER" id="PTHR13141:SF4">
    <property type="entry name" value="TRANSMEMBRANE PROTEIN 242"/>
    <property type="match status" value="1"/>
</dbReference>
<evidence type="ECO:0000256" key="9">
    <source>
        <dbReference type="ARBA" id="ARBA00045905"/>
    </source>
</evidence>
<keyword evidence="7" id="KW-0496">Mitochondrion</keyword>
<evidence type="ECO:0000256" key="5">
    <source>
        <dbReference type="ARBA" id="ARBA00022792"/>
    </source>
</evidence>
<reference evidence="12" key="1">
    <citation type="submission" date="2022-11" db="UniProtKB">
        <authorList>
            <consortium name="WormBaseParasite"/>
        </authorList>
    </citation>
    <scope>IDENTIFICATION</scope>
</reference>
<evidence type="ECO:0000256" key="8">
    <source>
        <dbReference type="ARBA" id="ARBA00023136"/>
    </source>
</evidence>
<evidence type="ECO:0000256" key="2">
    <source>
        <dbReference type="ARBA" id="ARBA00007570"/>
    </source>
</evidence>
<name>A0A915ITU2_ROMCU</name>
<dbReference type="Pfam" id="PF07096">
    <property type="entry name" value="DUF1358"/>
    <property type="match status" value="1"/>
</dbReference>
<evidence type="ECO:0000256" key="6">
    <source>
        <dbReference type="ARBA" id="ARBA00022989"/>
    </source>
</evidence>
<proteinExistence type="inferred from homology"/>
<evidence type="ECO:0000256" key="7">
    <source>
        <dbReference type="ARBA" id="ARBA00023128"/>
    </source>
</evidence>
<sequence length="157" mass="16797">MTDFSMPLDCKSAQSTSLETVNSDAAKAKKQKVLGGLFLTTVTVTSAGLGFSLACTSTIKASGKHGKAAAMDLSAFGFACKALGLGTVYAVAGVGLLTLGMSAMMGVRSLRDFRIKMEKFFKSNIPDIKRNEVEGRRDFDSFRQLFEYLGAGNESKR</sequence>
<dbReference type="WBParaSite" id="nRc.2.0.1.t17614-RA">
    <property type="protein sequence ID" value="nRc.2.0.1.t17614-RA"/>
    <property type="gene ID" value="nRc.2.0.1.g17614"/>
</dbReference>
<comment type="subcellular location">
    <subcellularLocation>
        <location evidence="1">Mitochondrion inner membrane</location>
        <topology evidence="1">Multi-pass membrane protein</topology>
    </subcellularLocation>
</comment>
<comment type="similarity">
    <text evidence="2">Belongs to the TMEM242 family.</text>
</comment>
<dbReference type="Proteomes" id="UP000887565">
    <property type="component" value="Unplaced"/>
</dbReference>
<feature type="transmembrane region" description="Helical" evidence="10">
    <location>
        <begin position="33"/>
        <end position="54"/>
    </location>
</feature>
<organism evidence="11 12">
    <name type="scientific">Romanomermis culicivorax</name>
    <name type="common">Nematode worm</name>
    <dbReference type="NCBI Taxonomy" id="13658"/>
    <lineage>
        <taxon>Eukaryota</taxon>
        <taxon>Metazoa</taxon>
        <taxon>Ecdysozoa</taxon>
        <taxon>Nematoda</taxon>
        <taxon>Enoplea</taxon>
        <taxon>Dorylaimia</taxon>
        <taxon>Mermithida</taxon>
        <taxon>Mermithoidea</taxon>
        <taxon>Mermithidae</taxon>
        <taxon>Romanomermis</taxon>
    </lineage>
</organism>
<keyword evidence="4 10" id="KW-0812">Transmembrane</keyword>